<dbReference type="PROSITE" id="PS51257">
    <property type="entry name" value="PROKAR_LIPOPROTEIN"/>
    <property type="match status" value="1"/>
</dbReference>
<name>A0A382YPG6_9ZZZZ</name>
<accession>A0A382YPG6</accession>
<feature type="non-terminal residue" evidence="1">
    <location>
        <position position="176"/>
    </location>
</feature>
<reference evidence="1" key="1">
    <citation type="submission" date="2018-05" db="EMBL/GenBank/DDBJ databases">
        <authorList>
            <person name="Lanie J.A."/>
            <person name="Ng W.-L."/>
            <person name="Kazmierczak K.M."/>
            <person name="Andrzejewski T.M."/>
            <person name="Davidsen T.M."/>
            <person name="Wayne K.J."/>
            <person name="Tettelin H."/>
            <person name="Glass J.I."/>
            <person name="Rusch D."/>
            <person name="Podicherti R."/>
            <person name="Tsui H.-C.T."/>
            <person name="Winkler M.E."/>
        </authorList>
    </citation>
    <scope>NUCLEOTIDE SEQUENCE</scope>
</reference>
<organism evidence="1">
    <name type="scientific">marine metagenome</name>
    <dbReference type="NCBI Taxonomy" id="408172"/>
    <lineage>
        <taxon>unclassified sequences</taxon>
        <taxon>metagenomes</taxon>
        <taxon>ecological metagenomes</taxon>
    </lineage>
</organism>
<protein>
    <submittedName>
        <fullName evidence="1">Uncharacterized protein</fullName>
    </submittedName>
</protein>
<evidence type="ECO:0000313" key="1">
    <source>
        <dbReference type="EMBL" id="SVD84869.1"/>
    </source>
</evidence>
<sequence>MSRCSAYRPLCFVIVSLLTGCGQSGASPRAERGVLDLRSWDFSEREQISIGGEWHFWWEALLAPQDAATRSGSPDGLIGVPEFWPMHPNPSNPDEMLPMHGYATMTLRVLLPREGLPKRFGVFLRGVNSASRLYAVTSRGVQHLVSHGTVSAEPSESIPDWSYQYAPFDVEGESEL</sequence>
<dbReference type="AlphaFoldDB" id="A0A382YPG6"/>
<gene>
    <name evidence="1" type="ORF">METZ01_LOCUS437723</name>
</gene>
<dbReference type="EMBL" id="UINC01177303">
    <property type="protein sequence ID" value="SVD84869.1"/>
    <property type="molecule type" value="Genomic_DNA"/>
</dbReference>
<proteinExistence type="predicted"/>